<keyword evidence="7" id="KW-0862">Zinc</keyword>
<evidence type="ECO:0000256" key="8">
    <source>
        <dbReference type="SAM" id="Phobius"/>
    </source>
</evidence>
<dbReference type="GO" id="GO:0004842">
    <property type="term" value="F:ubiquitin-protein transferase activity"/>
    <property type="evidence" value="ECO:0007669"/>
    <property type="project" value="TreeGrafter"/>
</dbReference>
<proteinExistence type="predicted"/>
<dbReference type="GO" id="GO:0043130">
    <property type="term" value="F:ubiquitin binding"/>
    <property type="evidence" value="ECO:0007669"/>
    <property type="project" value="TreeGrafter"/>
</dbReference>
<evidence type="ECO:0000256" key="6">
    <source>
        <dbReference type="ARBA" id="ARBA00022786"/>
    </source>
</evidence>
<dbReference type="GO" id="GO:0097039">
    <property type="term" value="P:protein linear polyubiquitination"/>
    <property type="evidence" value="ECO:0007669"/>
    <property type="project" value="TreeGrafter"/>
</dbReference>
<evidence type="ECO:0000256" key="7">
    <source>
        <dbReference type="ARBA" id="ARBA00022833"/>
    </source>
</evidence>
<dbReference type="CDD" id="cd20335">
    <property type="entry name" value="BRcat_RBR"/>
    <property type="match status" value="1"/>
</dbReference>
<accession>A0AAW1PDC5</accession>
<protein>
    <recommendedName>
        <fullName evidence="9">RING-type domain-containing protein</fullName>
    </recommendedName>
</protein>
<dbReference type="Pfam" id="PF01485">
    <property type="entry name" value="IBR"/>
    <property type="match status" value="1"/>
</dbReference>
<keyword evidence="4" id="KW-0677">Repeat</keyword>
<organism evidence="10 11">
    <name type="scientific">[Myrmecia] bisecta</name>
    <dbReference type="NCBI Taxonomy" id="41462"/>
    <lineage>
        <taxon>Eukaryota</taxon>
        <taxon>Viridiplantae</taxon>
        <taxon>Chlorophyta</taxon>
        <taxon>core chlorophytes</taxon>
        <taxon>Trebouxiophyceae</taxon>
        <taxon>Trebouxiales</taxon>
        <taxon>Trebouxiaceae</taxon>
        <taxon>Myrmecia</taxon>
    </lineage>
</organism>
<keyword evidence="8" id="KW-0812">Transmembrane</keyword>
<dbReference type="GO" id="GO:0008270">
    <property type="term" value="F:zinc ion binding"/>
    <property type="evidence" value="ECO:0007669"/>
    <property type="project" value="UniProtKB-KW"/>
</dbReference>
<dbReference type="InterPro" id="IPR051628">
    <property type="entry name" value="LUBAC_E3_Ligases"/>
</dbReference>
<dbReference type="GO" id="GO:0043161">
    <property type="term" value="P:proteasome-mediated ubiquitin-dependent protein catabolic process"/>
    <property type="evidence" value="ECO:0007669"/>
    <property type="project" value="TreeGrafter"/>
</dbReference>
<comment type="caution">
    <text evidence="10">The sequence shown here is derived from an EMBL/GenBank/DDBJ whole genome shotgun (WGS) entry which is preliminary data.</text>
</comment>
<feature type="transmembrane region" description="Helical" evidence="8">
    <location>
        <begin position="12"/>
        <end position="32"/>
    </location>
</feature>
<dbReference type="PANTHER" id="PTHR22770">
    <property type="entry name" value="UBIQUITIN CONJUGATING ENZYME 7 INTERACTING PROTEIN-RELATED"/>
    <property type="match status" value="1"/>
</dbReference>
<keyword evidence="11" id="KW-1185">Reference proteome</keyword>
<dbReference type="Pfam" id="PF26200">
    <property type="entry name" value="Rcat_RNF216"/>
    <property type="match status" value="1"/>
</dbReference>
<evidence type="ECO:0000256" key="2">
    <source>
        <dbReference type="ARBA" id="ARBA00022679"/>
    </source>
</evidence>
<feature type="domain" description="RING-type" evidence="9">
    <location>
        <begin position="38"/>
        <end position="289"/>
    </location>
</feature>
<dbReference type="Gene3D" id="1.20.120.1750">
    <property type="match status" value="1"/>
</dbReference>
<gene>
    <name evidence="10" type="ORF">WJX72_009279</name>
</gene>
<dbReference type="InterPro" id="IPR044066">
    <property type="entry name" value="TRIAD_supradom"/>
</dbReference>
<evidence type="ECO:0000313" key="11">
    <source>
        <dbReference type="Proteomes" id="UP001489004"/>
    </source>
</evidence>
<dbReference type="EMBL" id="JALJOR010000014">
    <property type="protein sequence ID" value="KAK9806300.1"/>
    <property type="molecule type" value="Genomic_DNA"/>
</dbReference>
<keyword evidence="3" id="KW-0479">Metal-binding</keyword>
<name>A0AAW1PDC5_9CHLO</name>
<keyword evidence="6" id="KW-0833">Ubl conjugation pathway</keyword>
<dbReference type="SMART" id="SM00647">
    <property type="entry name" value="IBR"/>
    <property type="match status" value="2"/>
</dbReference>
<evidence type="ECO:0000256" key="5">
    <source>
        <dbReference type="ARBA" id="ARBA00022771"/>
    </source>
</evidence>
<dbReference type="Proteomes" id="UP001489004">
    <property type="component" value="Unassembled WGS sequence"/>
</dbReference>
<reference evidence="10 11" key="1">
    <citation type="journal article" date="2024" name="Nat. Commun.">
        <title>Phylogenomics reveals the evolutionary origins of lichenization in chlorophyte algae.</title>
        <authorList>
            <person name="Puginier C."/>
            <person name="Libourel C."/>
            <person name="Otte J."/>
            <person name="Skaloud P."/>
            <person name="Haon M."/>
            <person name="Grisel S."/>
            <person name="Petersen M."/>
            <person name="Berrin J.G."/>
            <person name="Delaux P.M."/>
            <person name="Dal Grande F."/>
            <person name="Keller J."/>
        </authorList>
    </citation>
    <scope>NUCLEOTIDE SEQUENCE [LARGE SCALE GENOMIC DNA]</scope>
    <source>
        <strain evidence="10 11">SAG 2043</strain>
    </source>
</reference>
<evidence type="ECO:0000256" key="1">
    <source>
        <dbReference type="ARBA" id="ARBA00004906"/>
    </source>
</evidence>
<keyword evidence="5" id="KW-0863">Zinc-finger</keyword>
<evidence type="ECO:0000259" key="9">
    <source>
        <dbReference type="PROSITE" id="PS51873"/>
    </source>
</evidence>
<dbReference type="GO" id="GO:0071797">
    <property type="term" value="C:LUBAC complex"/>
    <property type="evidence" value="ECO:0007669"/>
    <property type="project" value="TreeGrafter"/>
</dbReference>
<dbReference type="AlphaFoldDB" id="A0AAW1PDC5"/>
<dbReference type="PROSITE" id="PS51873">
    <property type="entry name" value="TRIAD"/>
    <property type="match status" value="1"/>
</dbReference>
<feature type="transmembrane region" description="Helical" evidence="8">
    <location>
        <begin position="44"/>
        <end position="65"/>
    </location>
</feature>
<sequence>MAGLWHSGLGSAAPLSVPVLLLTVAKFFQAQWDRTVLLAHAAKACLPSALVAAGMLSLLLVWFYIADRRYGRRAPEAADVLSVALTAVSNHAFPITCPVCKAGGEPPCRRCSPSAQSQSSGAHMPLCTLDGDLHLLLGPEEYQDYLRKSLQHATRSSEELVGCPRDHCQGVAALLPNDRCFTCPLCSHKWCRSCKTDWHQGVTCEKNAKQHAKREKLSLKGFKAYLKRHRTIECPRCHHGLQRTEGCNRIRCACGQDVCWRCGAKLDGTTHEEVYRHFNDPTSKCFRRTFDYRI</sequence>
<keyword evidence="8" id="KW-0472">Membrane</keyword>
<comment type="pathway">
    <text evidence="1">Protein modification; protein ubiquitination.</text>
</comment>
<keyword evidence="8" id="KW-1133">Transmembrane helix</keyword>
<dbReference type="SUPFAM" id="SSF57850">
    <property type="entry name" value="RING/U-box"/>
    <property type="match status" value="2"/>
</dbReference>
<dbReference type="PANTHER" id="PTHR22770:SF13">
    <property type="entry name" value="RING-TYPE DOMAIN-CONTAINING PROTEIN"/>
    <property type="match status" value="1"/>
</dbReference>
<keyword evidence="2" id="KW-0808">Transferase</keyword>
<evidence type="ECO:0000256" key="4">
    <source>
        <dbReference type="ARBA" id="ARBA00022737"/>
    </source>
</evidence>
<evidence type="ECO:0000256" key="3">
    <source>
        <dbReference type="ARBA" id="ARBA00022723"/>
    </source>
</evidence>
<evidence type="ECO:0000313" key="10">
    <source>
        <dbReference type="EMBL" id="KAK9806300.1"/>
    </source>
</evidence>
<dbReference type="InterPro" id="IPR002867">
    <property type="entry name" value="IBR_dom"/>
</dbReference>